<dbReference type="Proteomes" id="UP000009089">
    <property type="component" value="Segment"/>
</dbReference>
<evidence type="ECO:0000313" key="2">
    <source>
        <dbReference type="EMBL" id="CAA87738.1"/>
    </source>
</evidence>
<feature type="domain" description="Tail knob protein gp9 N-terminal" evidence="1">
    <location>
        <begin position="5"/>
        <end position="114"/>
    </location>
</feature>
<organismHost>
    <name type="scientific">Streptococcus pneumoniae</name>
    <dbReference type="NCBI Taxonomy" id="1313"/>
</organismHost>
<comment type="interaction">
    <interactant intactId="EBI-3990265">
        <id>Q38003</id>
    </interactant>
    <interactant intactId="EBI-11616035">
        <id>A0A0H2UPP8</id>
        <label>pepF</label>
    </interactant>
    <organismsDiffer>true</organismsDiffer>
    <experiments>2</experiments>
</comment>
<reference evidence="3" key="2">
    <citation type="journal article" date="1995" name="Virology">
        <title>Nucleotide sequence and transcription of the left early region of Streptococcus pneumoniae bacteriophage Cp-1 coding for the terminal protein and the DNA polymerase.</title>
        <authorList>
            <person name="Martin A.C."/>
            <person name="Lopez R."/>
            <person name="Garcia P."/>
        </authorList>
    </citation>
    <scope>NUCLEOTIDE SEQUENCE [LARGE SCALE GENOMIC DNA]</scope>
</reference>
<sequence>MQESTKIWLYAKSPFKNDYANVINFETRESMEDFFTKKNPHIEIVYEYDKFQYTQRNGSIVVSGRVEKYENVTYMRFINNGRTYYAFVFDVLYINEDATRIIYEVDVWNTYQHELKALNVIGQVEQQTLPNELWALKDSQQGFSVGTKYATRAGEVGIDTEWLVVVAKPTIKMTTKANRPVNMSYSGMQKTFKYFFIPVNLKSGASSRLFFRAKSMIAFTLKTCISTFSD</sequence>
<keyword evidence="3" id="KW-1185">Reference proteome</keyword>
<gene>
    <name evidence="2" type="primary">orf17</name>
</gene>
<proteinExistence type="evidence at protein level"/>
<evidence type="ECO:0000259" key="1">
    <source>
        <dbReference type="Pfam" id="PF16838"/>
    </source>
</evidence>
<dbReference type="Pfam" id="PF16838">
    <property type="entry name" value="Caud_tail_N"/>
    <property type="match status" value="1"/>
</dbReference>
<name>Q38003_BPCP1</name>
<dbReference type="EMBL" id="Z47794">
    <property type="protein sequence ID" value="CAA87738.1"/>
    <property type="molecule type" value="Genomic_DNA"/>
</dbReference>
<organism evidence="2 3">
    <name type="scientific">Streptococcus phage Cp-1</name>
    <name type="common">Bacteriophage Cp-1</name>
    <dbReference type="NCBI Taxonomy" id="10747"/>
    <lineage>
        <taxon>Viruses</taxon>
        <taxon>Duplodnaviria</taxon>
        <taxon>Heunggongvirae</taxon>
        <taxon>Uroviricota</taxon>
        <taxon>Caudoviricetes</taxon>
        <taxon>Madridviridae</taxon>
        <taxon>Cepunavirus</taxon>
        <taxon>Cepunavirus Cp1</taxon>
    </lineage>
</organism>
<reference evidence="2 3" key="3">
    <citation type="journal article" date="1996" name="J. Virol.">
        <title>Analysis of the complete nucleotide sequence and functional organization of the genome of Streptococcus pneumoniae bacteriophage Cp-1.</title>
        <authorList>
            <person name="Martin A.C."/>
            <person name="Lopez R."/>
            <person name="Garcia P."/>
        </authorList>
    </citation>
    <scope>NUCLEOTIDE SEQUENCE</scope>
</reference>
<dbReference type="RefSeq" id="NP_044831.1">
    <property type="nucleotide sequence ID" value="NC_001825.1"/>
</dbReference>
<dbReference type="OrthoDB" id="30073at10239"/>
<accession>Q38003</accession>
<dbReference type="InterPro" id="IPR031772">
    <property type="entry name" value="Gp9_N"/>
</dbReference>
<reference evidence="2 3" key="1">
    <citation type="journal article" date="1984" name="Virology">
        <title>Nucleotide sequence at the termini of the DNA of Streptococcus pneumoniae phage Cp-1.</title>
        <authorList>
            <person name="Escarmis C."/>
            <person name="Gomez A."/>
            <person name="Garcia E."/>
            <person name="Ronda C."/>
            <person name="Lopez R."/>
            <person name="Salas M."/>
        </authorList>
    </citation>
    <scope>NUCLEOTIDE SEQUENCE [LARGE SCALE GENOMIC DNA]</scope>
</reference>
<evidence type="ECO:0000313" key="3">
    <source>
        <dbReference type="Proteomes" id="UP000009089"/>
    </source>
</evidence>
<dbReference type="IntAct" id="Q38003">
    <property type="interactions" value="3"/>
</dbReference>
<dbReference type="KEGG" id="vg:1261222"/>
<protein>
    <submittedName>
        <fullName evidence="2">Tail protein</fullName>
    </submittedName>
</protein>